<dbReference type="CDD" id="cd00158">
    <property type="entry name" value="RHOD"/>
    <property type="match status" value="1"/>
</dbReference>
<dbReference type="PROSITE" id="PS50206">
    <property type="entry name" value="RHODANESE_3"/>
    <property type="match status" value="1"/>
</dbReference>
<keyword evidence="7" id="KW-1185">Reference proteome</keyword>
<name>A0A0S2TEZ3_9GAMM</name>
<evidence type="ECO:0000256" key="1">
    <source>
        <dbReference type="ARBA" id="ARBA00023015"/>
    </source>
</evidence>
<dbReference type="PROSITE" id="PS00380">
    <property type="entry name" value="RHODANESE_1"/>
    <property type="match status" value="1"/>
</dbReference>
<dbReference type="InterPro" id="IPR051011">
    <property type="entry name" value="Metal_resp_trans_reg"/>
</dbReference>
<dbReference type="Pfam" id="PF00581">
    <property type="entry name" value="Rhodanese"/>
    <property type="match status" value="1"/>
</dbReference>
<keyword evidence="2" id="KW-0238">DNA-binding</keyword>
<evidence type="ECO:0000313" key="7">
    <source>
        <dbReference type="Proteomes" id="UP000055136"/>
    </source>
</evidence>
<dbReference type="GO" id="GO:0003677">
    <property type="term" value="F:DNA binding"/>
    <property type="evidence" value="ECO:0007669"/>
    <property type="project" value="UniProtKB-KW"/>
</dbReference>
<reference evidence="6" key="1">
    <citation type="submission" date="2015-10" db="EMBL/GenBank/DDBJ databases">
        <title>Description of Candidatus Tenderia electrophaga gen. nov, sp. nov., an Uncultivated Electroautotroph from a Biocathode Enrichment.</title>
        <authorList>
            <person name="Eddie B.J."/>
            <person name="Malanoski A.P."/>
            <person name="Wang Z."/>
            <person name="Hall R.J."/>
            <person name="Oh S.D."/>
            <person name="Heiner C."/>
            <person name="Lin B."/>
            <person name="Strycharz-Glaven S.M."/>
        </authorList>
    </citation>
    <scope>NUCLEOTIDE SEQUENCE [LARGE SCALE GENOMIC DNA]</scope>
    <source>
        <strain evidence="6">NRL1</strain>
    </source>
</reference>
<dbReference type="PROSITE" id="PS50987">
    <property type="entry name" value="HTH_ARSR_2"/>
    <property type="match status" value="1"/>
</dbReference>
<dbReference type="KEGG" id="tee:Tel_11570"/>
<evidence type="ECO:0000313" key="6">
    <source>
        <dbReference type="EMBL" id="ALP53724.1"/>
    </source>
</evidence>
<dbReference type="InterPro" id="IPR001307">
    <property type="entry name" value="Thiosulphate_STrfase_CS"/>
</dbReference>
<evidence type="ECO:0000259" key="4">
    <source>
        <dbReference type="PROSITE" id="PS50206"/>
    </source>
</evidence>
<dbReference type="CDD" id="cd00090">
    <property type="entry name" value="HTH_ARSR"/>
    <property type="match status" value="1"/>
</dbReference>
<gene>
    <name evidence="6" type="ORF">Tel_11570</name>
</gene>
<dbReference type="InterPro" id="IPR036873">
    <property type="entry name" value="Rhodanese-like_dom_sf"/>
</dbReference>
<dbReference type="InterPro" id="IPR001845">
    <property type="entry name" value="HTH_ArsR_DNA-bd_dom"/>
</dbReference>
<protein>
    <submittedName>
        <fullName evidence="6">ArsR family transcriptional regulator</fullName>
    </submittedName>
</protein>
<dbReference type="InterPro" id="IPR011991">
    <property type="entry name" value="ArsR-like_HTH"/>
</dbReference>
<dbReference type="Pfam" id="PF01022">
    <property type="entry name" value="HTH_5"/>
    <property type="match status" value="1"/>
</dbReference>
<evidence type="ECO:0000256" key="2">
    <source>
        <dbReference type="ARBA" id="ARBA00023125"/>
    </source>
</evidence>
<dbReference type="NCBIfam" id="NF033788">
    <property type="entry name" value="HTH_metalloreg"/>
    <property type="match status" value="1"/>
</dbReference>
<organism evidence="6 7">
    <name type="scientific">Candidatus Tenderia electrophaga</name>
    <dbReference type="NCBI Taxonomy" id="1748243"/>
    <lineage>
        <taxon>Bacteria</taxon>
        <taxon>Pseudomonadati</taxon>
        <taxon>Pseudomonadota</taxon>
        <taxon>Gammaproteobacteria</taxon>
        <taxon>Candidatus Tenderiales</taxon>
        <taxon>Candidatus Tenderiaceae</taxon>
        <taxon>Candidatus Tenderia</taxon>
    </lineage>
</organism>
<feature type="domain" description="Rhodanese" evidence="4">
    <location>
        <begin position="128"/>
        <end position="217"/>
    </location>
</feature>
<dbReference type="Gene3D" id="1.10.10.10">
    <property type="entry name" value="Winged helix-like DNA-binding domain superfamily/Winged helix DNA-binding domain"/>
    <property type="match status" value="1"/>
</dbReference>
<dbReference type="AlphaFoldDB" id="A0A0S2TEZ3"/>
<dbReference type="InterPro" id="IPR001763">
    <property type="entry name" value="Rhodanese-like_dom"/>
</dbReference>
<dbReference type="PANTHER" id="PTHR43132:SF8">
    <property type="entry name" value="HTH-TYPE TRANSCRIPTIONAL REGULATOR KMTR"/>
    <property type="match status" value="1"/>
</dbReference>
<accession>A0A0S2TEZ3</accession>
<dbReference type="Gene3D" id="3.40.250.10">
    <property type="entry name" value="Rhodanese-like domain"/>
    <property type="match status" value="1"/>
</dbReference>
<dbReference type="InterPro" id="IPR036388">
    <property type="entry name" value="WH-like_DNA-bd_sf"/>
</dbReference>
<keyword evidence="1" id="KW-0805">Transcription regulation</keyword>
<dbReference type="GO" id="GO:0003700">
    <property type="term" value="F:DNA-binding transcription factor activity"/>
    <property type="evidence" value="ECO:0007669"/>
    <property type="project" value="InterPro"/>
</dbReference>
<keyword evidence="3" id="KW-0804">Transcription</keyword>
<dbReference type="SUPFAM" id="SSF46785">
    <property type="entry name" value="Winged helix' DNA-binding domain"/>
    <property type="match status" value="1"/>
</dbReference>
<dbReference type="PANTHER" id="PTHR43132">
    <property type="entry name" value="ARSENICAL RESISTANCE OPERON REPRESSOR ARSR-RELATED"/>
    <property type="match status" value="1"/>
</dbReference>
<dbReference type="PRINTS" id="PR00778">
    <property type="entry name" value="HTHARSR"/>
</dbReference>
<proteinExistence type="predicted"/>
<dbReference type="SMART" id="SM00418">
    <property type="entry name" value="HTH_ARSR"/>
    <property type="match status" value="1"/>
</dbReference>
<dbReference type="FunFam" id="3.40.250.10:FF:000039">
    <property type="entry name" value="ArsR family transcriptional regulator"/>
    <property type="match status" value="1"/>
</dbReference>
<sequence>MSAFKKALFGQFAQVAKAMSSGNRLEMLEFLAQCEYSVEDLAKVMGLSVANTSHHLQQLRHAGMVTTRKEGQRVFYRLNGEDVNELVGSLRNVAERHLAEVDQLVGTYLTSKDSMEPIPRDELMQRAKEGSVTVLDVRPPAEYAAGHLPGAVNVPLKELKKHLSEFDPQCEIVAYCRGPYCVLAFEAVKLLRGKGFRVRRLQDGYPEWKQAGLPVETAR</sequence>
<dbReference type="InterPro" id="IPR036390">
    <property type="entry name" value="WH_DNA-bd_sf"/>
</dbReference>
<evidence type="ECO:0000259" key="5">
    <source>
        <dbReference type="PROSITE" id="PS50987"/>
    </source>
</evidence>
<feature type="domain" description="HTH arsR-type" evidence="5">
    <location>
        <begin position="4"/>
        <end position="98"/>
    </location>
</feature>
<dbReference type="SMART" id="SM00450">
    <property type="entry name" value="RHOD"/>
    <property type="match status" value="1"/>
</dbReference>
<dbReference type="EMBL" id="CP013099">
    <property type="protein sequence ID" value="ALP53724.1"/>
    <property type="molecule type" value="Genomic_DNA"/>
</dbReference>
<dbReference type="Proteomes" id="UP000055136">
    <property type="component" value="Chromosome"/>
</dbReference>
<dbReference type="SUPFAM" id="SSF52821">
    <property type="entry name" value="Rhodanese/Cell cycle control phosphatase"/>
    <property type="match status" value="1"/>
</dbReference>
<dbReference type="GO" id="GO:0004792">
    <property type="term" value="F:thiosulfate-cyanide sulfurtransferase activity"/>
    <property type="evidence" value="ECO:0007669"/>
    <property type="project" value="InterPro"/>
</dbReference>
<evidence type="ECO:0000256" key="3">
    <source>
        <dbReference type="ARBA" id="ARBA00023163"/>
    </source>
</evidence>
<dbReference type="STRING" id="1748243.Tel_11570"/>